<dbReference type="Gene3D" id="1.10.10.410">
    <property type="match status" value="1"/>
</dbReference>
<gene>
    <name evidence="1" type="primary">yqeY</name>
    <name evidence="1" type="ORF">SAMEA104719789_00079</name>
</gene>
<dbReference type="SUPFAM" id="SSF89095">
    <property type="entry name" value="GatB/YqeY motif"/>
    <property type="match status" value="1"/>
</dbReference>
<evidence type="ECO:0000313" key="1">
    <source>
        <dbReference type="EMBL" id="SZD70988.1"/>
    </source>
</evidence>
<dbReference type="InterPro" id="IPR019004">
    <property type="entry name" value="YqeY/Aim41"/>
</dbReference>
<dbReference type="GO" id="GO:0016884">
    <property type="term" value="F:carbon-nitrogen ligase activity, with glutamine as amido-N-donor"/>
    <property type="evidence" value="ECO:0007669"/>
    <property type="project" value="InterPro"/>
</dbReference>
<dbReference type="RefSeq" id="WP_119057045.1">
    <property type="nucleotide sequence ID" value="NZ_UNSC01000001.1"/>
</dbReference>
<dbReference type="InterPro" id="IPR042184">
    <property type="entry name" value="YqeY/Aim41_N"/>
</dbReference>
<dbReference type="OrthoDB" id="9788127at2"/>
<dbReference type="Pfam" id="PF09424">
    <property type="entry name" value="YqeY"/>
    <property type="match status" value="1"/>
</dbReference>
<accession>A0A383TUT3</accession>
<dbReference type="AlphaFoldDB" id="A0A383TUT3"/>
<keyword evidence="2" id="KW-1185">Reference proteome</keyword>
<dbReference type="InterPro" id="IPR003789">
    <property type="entry name" value="Asn/Gln_tRNA_amidoTrase-B-like"/>
</dbReference>
<dbReference type="Gene3D" id="1.10.1510.10">
    <property type="entry name" value="Uncharacterised protein YqeY/AIM41 PF09424, N-terminal domain"/>
    <property type="match status" value="1"/>
</dbReference>
<dbReference type="PANTHER" id="PTHR28055">
    <property type="entry name" value="ALTERED INHERITANCE OF MITOCHONDRIA PROTEIN 41, MITOCHONDRIAL"/>
    <property type="match status" value="1"/>
</dbReference>
<dbReference type="EMBL" id="UNSC01000001">
    <property type="protein sequence ID" value="SZD70988.1"/>
    <property type="molecule type" value="Genomic_DNA"/>
</dbReference>
<evidence type="ECO:0000313" key="2">
    <source>
        <dbReference type="Proteomes" id="UP000262142"/>
    </source>
</evidence>
<protein>
    <submittedName>
        <fullName evidence="1">Uncharacterized conserved protein</fullName>
    </submittedName>
</protein>
<dbReference type="Proteomes" id="UP000262142">
    <property type="component" value="Unassembled WGS sequence"/>
</dbReference>
<name>A0A383TUT3_9FLAO</name>
<organism evidence="1 2">
    <name type="scientific">Candidatus Ornithobacterium hominis</name>
    <dbReference type="NCBI Taxonomy" id="2497989"/>
    <lineage>
        <taxon>Bacteria</taxon>
        <taxon>Pseudomonadati</taxon>
        <taxon>Bacteroidota</taxon>
        <taxon>Flavobacteriia</taxon>
        <taxon>Flavobacteriales</taxon>
        <taxon>Weeksellaceae</taxon>
        <taxon>Ornithobacterium</taxon>
    </lineage>
</organism>
<dbReference type="PANTHER" id="PTHR28055:SF1">
    <property type="entry name" value="ALTERED INHERITANCE OF MITOCHONDRIA PROTEIN 41, MITOCHONDRIAL"/>
    <property type="match status" value="1"/>
</dbReference>
<dbReference type="InterPro" id="IPR023168">
    <property type="entry name" value="GatB_Yqey_C_2"/>
</dbReference>
<proteinExistence type="predicted"/>
<sequence length="149" mass="16618">MKLEEKIMSEMKSAMKAKDKIALEALRAIKSAILMAKTDGSGDELDESTEIALLQKQIKMRKDAAEQFESQNRKEMAENELKQAEVIERFLPEQMSDEEIKSVVIAIIQEVGAESMKDMGKVMNLANEKMAGKADGKTIANMVKNLLNP</sequence>
<reference evidence="1 2" key="1">
    <citation type="submission" date="2018-09" db="EMBL/GenBank/DDBJ databases">
        <authorList>
            <consortium name="Pathogen Informatics"/>
        </authorList>
    </citation>
    <scope>NUCLEOTIDE SEQUENCE [LARGE SCALE GENOMIC DNA]</scope>
    <source>
        <strain evidence="1 2">OH-22767</strain>
    </source>
</reference>